<keyword evidence="3" id="KW-1185">Reference proteome</keyword>
<feature type="domain" description="LUD" evidence="1">
    <location>
        <begin position="83"/>
        <end position="186"/>
    </location>
</feature>
<dbReference type="SUPFAM" id="SSF100950">
    <property type="entry name" value="NagB/RpiA/CoA transferase-like"/>
    <property type="match status" value="1"/>
</dbReference>
<evidence type="ECO:0000313" key="3">
    <source>
        <dbReference type="Proteomes" id="UP001201449"/>
    </source>
</evidence>
<organism evidence="2 3">
    <name type="scientific">Mariniradius sediminis</name>
    <dbReference type="NCBI Taxonomy" id="2909237"/>
    <lineage>
        <taxon>Bacteria</taxon>
        <taxon>Pseudomonadati</taxon>
        <taxon>Bacteroidota</taxon>
        <taxon>Cytophagia</taxon>
        <taxon>Cytophagales</taxon>
        <taxon>Cyclobacteriaceae</taxon>
        <taxon>Mariniradius</taxon>
    </lineage>
</organism>
<evidence type="ECO:0000313" key="2">
    <source>
        <dbReference type="EMBL" id="MCF1750670.1"/>
    </source>
</evidence>
<dbReference type="PANTHER" id="PTHR43682:SF1">
    <property type="entry name" value="LACTATE UTILIZATION PROTEIN C"/>
    <property type="match status" value="1"/>
</dbReference>
<protein>
    <submittedName>
        <fullName evidence="2">LUD domain-containing protein</fullName>
    </submittedName>
</protein>
<gene>
    <name evidence="2" type="ORF">L0U89_06275</name>
</gene>
<dbReference type="InterPro" id="IPR003741">
    <property type="entry name" value="LUD_dom"/>
</dbReference>
<dbReference type="RefSeq" id="WP_234860750.1">
    <property type="nucleotide sequence ID" value="NZ_JAKEVZ010000004.1"/>
</dbReference>
<name>A0ABS9BRH6_9BACT</name>
<proteinExistence type="predicted"/>
<dbReference type="EMBL" id="JAKEVZ010000004">
    <property type="protein sequence ID" value="MCF1750670.1"/>
    <property type="molecule type" value="Genomic_DNA"/>
</dbReference>
<accession>A0ABS9BRH6</accession>
<dbReference type="PANTHER" id="PTHR43682">
    <property type="entry name" value="LACTATE UTILIZATION PROTEIN C"/>
    <property type="match status" value="1"/>
</dbReference>
<dbReference type="InterPro" id="IPR037171">
    <property type="entry name" value="NagB/RpiA_transferase-like"/>
</dbReference>
<evidence type="ECO:0000259" key="1">
    <source>
        <dbReference type="Pfam" id="PF02589"/>
    </source>
</evidence>
<comment type="caution">
    <text evidence="2">The sequence shown here is derived from an EMBL/GenBank/DDBJ whole genome shotgun (WGS) entry which is preliminary data.</text>
</comment>
<dbReference type="InterPro" id="IPR024185">
    <property type="entry name" value="FTHF_cligase-like_sf"/>
</dbReference>
<dbReference type="Proteomes" id="UP001201449">
    <property type="component" value="Unassembled WGS sequence"/>
</dbReference>
<sequence length="186" mass="20147">MSSREQILGKIKRVTKADSPLPDIPDFEFAEETKERFVKSIQGNKGEVIDVAGLEVFLKSNGFSKIISLAKGLEQLSTRTLPDNPHELADLEVAIIQGQFGVAENGAIWLTDADLGLRALPFITEHLVIVLSEDSLVSNMHEAYKRIGEQPSGFGLFIAGPSKTADIEQALVIGAHGAKSLRVVLV</sequence>
<dbReference type="Gene3D" id="3.40.50.10420">
    <property type="entry name" value="NagB/RpiA/CoA transferase-like"/>
    <property type="match status" value="1"/>
</dbReference>
<dbReference type="Pfam" id="PF02589">
    <property type="entry name" value="LUD_dom"/>
    <property type="match status" value="1"/>
</dbReference>
<reference evidence="2 3" key="1">
    <citation type="submission" date="2022-01" db="EMBL/GenBank/DDBJ databases">
        <title>Mariniradius saccharolyticus sp. nov., isolated from sediment of a river.</title>
        <authorList>
            <person name="Liu H."/>
        </authorList>
    </citation>
    <scope>NUCLEOTIDE SEQUENCE [LARGE SCALE GENOMIC DNA]</scope>
    <source>
        <strain evidence="2 3">RY-2</strain>
    </source>
</reference>